<reference evidence="1 2" key="1">
    <citation type="journal article" date="2007" name="Nature">
        <title>Evolution of genes and genomes on the Drosophila phylogeny.</title>
        <authorList>
            <consortium name="Drosophila 12 Genomes Consortium"/>
            <person name="Clark A.G."/>
            <person name="Eisen M.B."/>
            <person name="Smith D.R."/>
            <person name="Bergman C.M."/>
            <person name="Oliver B."/>
            <person name="Markow T.A."/>
            <person name="Kaufman T.C."/>
            <person name="Kellis M."/>
            <person name="Gelbart W."/>
            <person name="Iyer V.N."/>
            <person name="Pollard D.A."/>
            <person name="Sackton T.B."/>
            <person name="Larracuente A.M."/>
            <person name="Singh N.D."/>
            <person name="Abad J.P."/>
            <person name="Abt D.N."/>
            <person name="Adryan B."/>
            <person name="Aguade M."/>
            <person name="Akashi H."/>
            <person name="Anderson W.W."/>
            <person name="Aquadro C.F."/>
            <person name="Ardell D.H."/>
            <person name="Arguello R."/>
            <person name="Artieri C.G."/>
            <person name="Barbash D.A."/>
            <person name="Barker D."/>
            <person name="Barsanti P."/>
            <person name="Batterham P."/>
            <person name="Batzoglou S."/>
            <person name="Begun D."/>
            <person name="Bhutkar A."/>
            <person name="Blanco E."/>
            <person name="Bosak S.A."/>
            <person name="Bradley R.K."/>
            <person name="Brand A.D."/>
            <person name="Brent M.R."/>
            <person name="Brooks A.N."/>
            <person name="Brown R.H."/>
            <person name="Butlin R.K."/>
            <person name="Caggese C."/>
            <person name="Calvi B.R."/>
            <person name="Bernardo de Carvalho A."/>
            <person name="Caspi A."/>
            <person name="Castrezana S."/>
            <person name="Celniker S.E."/>
            <person name="Chang J.L."/>
            <person name="Chapple C."/>
            <person name="Chatterji S."/>
            <person name="Chinwalla A."/>
            <person name="Civetta A."/>
            <person name="Clifton S.W."/>
            <person name="Comeron J.M."/>
            <person name="Costello J.C."/>
            <person name="Coyne J.A."/>
            <person name="Daub J."/>
            <person name="David R.G."/>
            <person name="Delcher A.L."/>
            <person name="Delehaunty K."/>
            <person name="Do C.B."/>
            <person name="Ebling H."/>
            <person name="Edwards K."/>
            <person name="Eickbush T."/>
            <person name="Evans J.D."/>
            <person name="Filipski A."/>
            <person name="Findeiss S."/>
            <person name="Freyhult E."/>
            <person name="Fulton L."/>
            <person name="Fulton R."/>
            <person name="Garcia A.C."/>
            <person name="Gardiner A."/>
            <person name="Garfield D.A."/>
            <person name="Garvin B.E."/>
            <person name="Gibson G."/>
            <person name="Gilbert D."/>
            <person name="Gnerre S."/>
            <person name="Godfrey J."/>
            <person name="Good R."/>
            <person name="Gotea V."/>
            <person name="Gravely B."/>
            <person name="Greenberg A.J."/>
            <person name="Griffiths-Jones S."/>
            <person name="Gross S."/>
            <person name="Guigo R."/>
            <person name="Gustafson E.A."/>
            <person name="Haerty W."/>
            <person name="Hahn M.W."/>
            <person name="Halligan D.L."/>
            <person name="Halpern A.L."/>
            <person name="Halter G.M."/>
            <person name="Han M.V."/>
            <person name="Heger A."/>
            <person name="Hillier L."/>
            <person name="Hinrichs A.S."/>
            <person name="Holmes I."/>
            <person name="Hoskins R.A."/>
            <person name="Hubisz M.J."/>
            <person name="Hultmark D."/>
            <person name="Huntley M.A."/>
            <person name="Jaffe D.B."/>
            <person name="Jagadeeshan S."/>
            <person name="Jeck W.R."/>
            <person name="Johnson J."/>
            <person name="Jones C.D."/>
            <person name="Jordan W.C."/>
            <person name="Karpen G.H."/>
            <person name="Kataoka E."/>
            <person name="Keightley P.D."/>
            <person name="Kheradpour P."/>
            <person name="Kirkness E.F."/>
            <person name="Koerich L.B."/>
            <person name="Kristiansen K."/>
            <person name="Kudrna D."/>
            <person name="Kulathinal R.J."/>
            <person name="Kumar S."/>
            <person name="Kwok R."/>
            <person name="Lander E."/>
            <person name="Langley C.H."/>
            <person name="Lapoint R."/>
            <person name="Lazzaro B.P."/>
            <person name="Lee S.J."/>
            <person name="Levesque L."/>
            <person name="Li R."/>
            <person name="Lin C.F."/>
            <person name="Lin M.F."/>
            <person name="Lindblad-Toh K."/>
            <person name="Llopart A."/>
            <person name="Long M."/>
            <person name="Low L."/>
            <person name="Lozovsky E."/>
            <person name="Lu J."/>
            <person name="Luo M."/>
            <person name="Machado C.A."/>
            <person name="Makalowski W."/>
            <person name="Marzo M."/>
            <person name="Matsuda M."/>
            <person name="Matzkin L."/>
            <person name="McAllister B."/>
            <person name="McBride C.S."/>
            <person name="McKernan B."/>
            <person name="McKernan K."/>
            <person name="Mendez-Lago M."/>
            <person name="Minx P."/>
            <person name="Mollenhauer M.U."/>
            <person name="Montooth K."/>
            <person name="Mount S.M."/>
            <person name="Mu X."/>
            <person name="Myers E."/>
            <person name="Negre B."/>
            <person name="Newfeld S."/>
            <person name="Nielsen R."/>
            <person name="Noor M.A."/>
            <person name="O'Grady P."/>
            <person name="Pachter L."/>
            <person name="Papaceit M."/>
            <person name="Parisi M.J."/>
            <person name="Parisi M."/>
            <person name="Parts L."/>
            <person name="Pedersen J.S."/>
            <person name="Pesole G."/>
            <person name="Phillippy A.M."/>
            <person name="Ponting C.P."/>
            <person name="Pop M."/>
            <person name="Porcelli D."/>
            <person name="Powell J.R."/>
            <person name="Prohaska S."/>
            <person name="Pruitt K."/>
            <person name="Puig M."/>
            <person name="Quesneville H."/>
            <person name="Ram K.R."/>
            <person name="Rand D."/>
            <person name="Rasmussen M.D."/>
            <person name="Reed L.K."/>
            <person name="Reenan R."/>
            <person name="Reily A."/>
            <person name="Remington K.A."/>
            <person name="Rieger T.T."/>
            <person name="Ritchie M.G."/>
            <person name="Robin C."/>
            <person name="Rogers Y.H."/>
            <person name="Rohde C."/>
            <person name="Rozas J."/>
            <person name="Rubenfield M.J."/>
            <person name="Ruiz A."/>
            <person name="Russo S."/>
            <person name="Salzberg S.L."/>
            <person name="Sanchez-Gracia A."/>
            <person name="Saranga D.J."/>
            <person name="Sato H."/>
            <person name="Schaeffer S.W."/>
            <person name="Schatz M.C."/>
            <person name="Schlenke T."/>
            <person name="Schwartz R."/>
            <person name="Segarra C."/>
            <person name="Singh R.S."/>
            <person name="Sirot L."/>
            <person name="Sirota M."/>
            <person name="Sisneros N.B."/>
            <person name="Smith C.D."/>
            <person name="Smith T.F."/>
            <person name="Spieth J."/>
            <person name="Stage D.E."/>
            <person name="Stark A."/>
            <person name="Stephan W."/>
            <person name="Strausberg R.L."/>
            <person name="Strempel S."/>
            <person name="Sturgill D."/>
            <person name="Sutton G."/>
            <person name="Sutton G.G."/>
            <person name="Tao W."/>
            <person name="Teichmann S."/>
            <person name="Tobari Y.N."/>
            <person name="Tomimura Y."/>
            <person name="Tsolas J.M."/>
            <person name="Valente V.L."/>
            <person name="Venter E."/>
            <person name="Venter J.C."/>
            <person name="Vicario S."/>
            <person name="Vieira F.G."/>
            <person name="Vilella A.J."/>
            <person name="Villasante A."/>
            <person name="Walenz B."/>
            <person name="Wang J."/>
            <person name="Wasserman M."/>
            <person name="Watts T."/>
            <person name="Wilson D."/>
            <person name="Wilson R.K."/>
            <person name="Wing R.A."/>
            <person name="Wolfner M.F."/>
            <person name="Wong A."/>
            <person name="Wong G.K."/>
            <person name="Wu C.I."/>
            <person name="Wu G."/>
            <person name="Yamamoto D."/>
            <person name="Yang H.P."/>
            <person name="Yang S.P."/>
            <person name="Yorke J.A."/>
            <person name="Yoshida K."/>
            <person name="Zdobnov E."/>
            <person name="Zhang P."/>
            <person name="Zhang Y."/>
            <person name="Zimin A.V."/>
            <person name="Baldwin J."/>
            <person name="Abdouelleil A."/>
            <person name="Abdulkadir J."/>
            <person name="Abebe A."/>
            <person name="Abera B."/>
            <person name="Abreu J."/>
            <person name="Acer S.C."/>
            <person name="Aftuck L."/>
            <person name="Alexander A."/>
            <person name="An P."/>
            <person name="Anderson E."/>
            <person name="Anderson S."/>
            <person name="Arachi H."/>
            <person name="Azer M."/>
            <person name="Bachantsang P."/>
            <person name="Barry A."/>
            <person name="Bayul T."/>
            <person name="Berlin A."/>
            <person name="Bessette D."/>
            <person name="Bloom T."/>
            <person name="Blye J."/>
            <person name="Boguslavskiy L."/>
            <person name="Bonnet C."/>
            <person name="Boukhgalter B."/>
            <person name="Bourzgui I."/>
            <person name="Brown A."/>
            <person name="Cahill P."/>
            <person name="Channer S."/>
            <person name="Cheshatsang Y."/>
            <person name="Chuda L."/>
            <person name="Citroen M."/>
            <person name="Collymore A."/>
            <person name="Cooke P."/>
            <person name="Costello M."/>
            <person name="D'Aco K."/>
            <person name="Daza R."/>
            <person name="De Haan G."/>
            <person name="DeGray S."/>
            <person name="DeMaso C."/>
            <person name="Dhargay N."/>
            <person name="Dooley K."/>
            <person name="Dooley E."/>
            <person name="Doricent M."/>
            <person name="Dorje P."/>
            <person name="Dorjee K."/>
            <person name="Dupes A."/>
            <person name="Elong R."/>
            <person name="Falk J."/>
            <person name="Farina A."/>
            <person name="Faro S."/>
            <person name="Ferguson D."/>
            <person name="Fisher S."/>
            <person name="Foley C.D."/>
            <person name="Franke A."/>
            <person name="Friedrich D."/>
            <person name="Gadbois L."/>
            <person name="Gearin G."/>
            <person name="Gearin C.R."/>
            <person name="Giannoukos G."/>
            <person name="Goode T."/>
            <person name="Graham J."/>
            <person name="Grandbois E."/>
            <person name="Grewal S."/>
            <person name="Gyaltsen K."/>
            <person name="Hafez N."/>
            <person name="Hagos B."/>
            <person name="Hall J."/>
            <person name="Henson C."/>
            <person name="Hollinger A."/>
            <person name="Honan T."/>
            <person name="Huard M.D."/>
            <person name="Hughes L."/>
            <person name="Hurhula B."/>
            <person name="Husby M.E."/>
            <person name="Kamat A."/>
            <person name="Kanga B."/>
            <person name="Kashin S."/>
            <person name="Khazanovich D."/>
            <person name="Kisner P."/>
            <person name="Lance K."/>
            <person name="Lara M."/>
            <person name="Lee W."/>
            <person name="Lennon N."/>
            <person name="Letendre F."/>
            <person name="LeVine R."/>
            <person name="Lipovsky A."/>
            <person name="Liu X."/>
            <person name="Liu J."/>
            <person name="Liu S."/>
            <person name="Lokyitsang T."/>
            <person name="Lokyitsang Y."/>
            <person name="Lubonja R."/>
            <person name="Lui A."/>
            <person name="MacDonald P."/>
            <person name="Magnisalis V."/>
            <person name="Maru K."/>
            <person name="Matthews C."/>
            <person name="McCusker W."/>
            <person name="McDonough S."/>
            <person name="Mehta T."/>
            <person name="Meldrim J."/>
            <person name="Meneus L."/>
            <person name="Mihai O."/>
            <person name="Mihalev A."/>
            <person name="Mihova T."/>
            <person name="Mittelman R."/>
            <person name="Mlenga V."/>
            <person name="Montmayeur A."/>
            <person name="Mulrain L."/>
            <person name="Navidi A."/>
            <person name="Naylor J."/>
            <person name="Negash T."/>
            <person name="Nguyen T."/>
            <person name="Nguyen N."/>
            <person name="Nicol R."/>
            <person name="Norbu C."/>
            <person name="Norbu N."/>
            <person name="Novod N."/>
            <person name="O'Neill B."/>
            <person name="Osman S."/>
            <person name="Markiewicz E."/>
            <person name="Oyono O.L."/>
            <person name="Patti C."/>
            <person name="Phunkhang P."/>
            <person name="Pierre F."/>
            <person name="Priest M."/>
            <person name="Raghuraman S."/>
            <person name="Rege F."/>
            <person name="Reyes R."/>
            <person name="Rise C."/>
            <person name="Rogov P."/>
            <person name="Ross K."/>
            <person name="Ryan E."/>
            <person name="Settipalli S."/>
            <person name="Shea T."/>
            <person name="Sherpa N."/>
            <person name="Shi L."/>
            <person name="Shih D."/>
            <person name="Sparrow T."/>
            <person name="Spaulding J."/>
            <person name="Stalker J."/>
            <person name="Stange-Thomann N."/>
            <person name="Stavropoulos S."/>
            <person name="Stone C."/>
            <person name="Strader C."/>
            <person name="Tesfaye S."/>
            <person name="Thomson T."/>
            <person name="Thoulutsang Y."/>
            <person name="Thoulutsang D."/>
            <person name="Topham K."/>
            <person name="Topping I."/>
            <person name="Tsamla T."/>
            <person name="Vassiliev H."/>
            <person name="Vo A."/>
            <person name="Wangchuk T."/>
            <person name="Wangdi T."/>
            <person name="Weiand M."/>
            <person name="Wilkinson J."/>
            <person name="Wilson A."/>
            <person name="Yadav S."/>
            <person name="Young G."/>
            <person name="Yu Q."/>
            <person name="Zembek L."/>
            <person name="Zhong D."/>
            <person name="Zimmer A."/>
            <person name="Zwirko Z."/>
            <person name="Jaffe D.B."/>
            <person name="Alvarez P."/>
            <person name="Brockman W."/>
            <person name="Butler J."/>
            <person name="Chin C."/>
            <person name="Gnerre S."/>
            <person name="Grabherr M."/>
            <person name="Kleber M."/>
            <person name="Mauceli E."/>
            <person name="MacCallum I."/>
        </authorList>
    </citation>
    <scope>NUCLEOTIDE SEQUENCE [LARGE SCALE GENOMIC DNA]</scope>
    <source>
        <strain evidence="1 2">TSC#14021-0224.01</strain>
    </source>
</reference>
<keyword evidence="2" id="KW-1185">Reference proteome</keyword>
<name>A0A0Q5VKF3_DROER</name>
<dbReference type="Proteomes" id="UP000008711">
    <property type="component" value="Unassembled WGS sequence"/>
</dbReference>
<gene>
    <name evidence="1" type="primary">Dere\GG26548</name>
    <name evidence="1" type="synonym">GG26548</name>
    <name evidence="1" type="ORF">Dere_GG26548</name>
</gene>
<dbReference type="AlphaFoldDB" id="A0A0Q5VKF3"/>
<protein>
    <submittedName>
        <fullName evidence="1">Uncharacterized protein</fullName>
    </submittedName>
</protein>
<reference evidence="1 2" key="2">
    <citation type="journal article" date="2008" name="Bioinformatics">
        <title>Assembly reconciliation.</title>
        <authorList>
            <person name="Zimin A.V."/>
            <person name="Smith D.R."/>
            <person name="Sutton G."/>
            <person name="Yorke J.A."/>
        </authorList>
    </citation>
    <scope>NUCLEOTIDE SEQUENCE [LARGE SCALE GENOMIC DNA]</scope>
    <source>
        <strain evidence="1 2">TSC#14021-0224.01</strain>
    </source>
</reference>
<proteinExistence type="predicted"/>
<evidence type="ECO:0000313" key="1">
    <source>
        <dbReference type="EMBL" id="KQS62205.1"/>
    </source>
</evidence>
<organism evidence="1 2">
    <name type="scientific">Drosophila erecta</name>
    <name type="common">Fruit fly</name>
    <dbReference type="NCBI Taxonomy" id="7220"/>
    <lineage>
        <taxon>Eukaryota</taxon>
        <taxon>Metazoa</taxon>
        <taxon>Ecdysozoa</taxon>
        <taxon>Arthropoda</taxon>
        <taxon>Hexapoda</taxon>
        <taxon>Insecta</taxon>
        <taxon>Pterygota</taxon>
        <taxon>Neoptera</taxon>
        <taxon>Endopterygota</taxon>
        <taxon>Diptera</taxon>
        <taxon>Brachycera</taxon>
        <taxon>Muscomorpha</taxon>
        <taxon>Ephydroidea</taxon>
        <taxon>Drosophilidae</taxon>
        <taxon>Drosophila</taxon>
        <taxon>Sophophora</taxon>
    </lineage>
</organism>
<dbReference type="EMBL" id="CH954179">
    <property type="protein sequence ID" value="KQS62205.1"/>
    <property type="molecule type" value="Genomic_DNA"/>
</dbReference>
<accession>A0A0Q5VKF3</accession>
<evidence type="ECO:0000313" key="2">
    <source>
        <dbReference type="Proteomes" id="UP000008711"/>
    </source>
</evidence>
<sequence length="155" mass="17904">MPLLPVNPDVVITLGHSHHLARGVFLFFGRDLRSSPTFPISHFCTCRMAHTHLNANAAAAARTNAQPHCNHTRNPGRHPAGWRQWIKLIRRGMEVLFQPIHTNSHTQLVFFGIFATKCATLRSIYNQGTIFYSYEEVEVLFNWRIKYIELRSCKY</sequence>